<feature type="compositionally biased region" description="Basic and acidic residues" evidence="5">
    <location>
        <begin position="658"/>
        <end position="691"/>
    </location>
</feature>
<keyword evidence="2" id="KW-0963">Cytoplasm</keyword>
<dbReference type="Pfam" id="PF02187">
    <property type="entry name" value="GAS2"/>
    <property type="match status" value="1"/>
</dbReference>
<evidence type="ECO:0000256" key="3">
    <source>
        <dbReference type="ARBA" id="ARBA00023212"/>
    </source>
</evidence>
<accession>A0A1R2CV61</accession>
<dbReference type="SUPFAM" id="SSF143575">
    <property type="entry name" value="GAS2 domain-like"/>
    <property type="match status" value="1"/>
</dbReference>
<evidence type="ECO:0000256" key="2">
    <source>
        <dbReference type="ARBA" id="ARBA00022490"/>
    </source>
</evidence>
<dbReference type="Proteomes" id="UP000187209">
    <property type="component" value="Unassembled WGS sequence"/>
</dbReference>
<dbReference type="Gene3D" id="3.30.920.20">
    <property type="entry name" value="Gas2-like domain"/>
    <property type="match status" value="1"/>
</dbReference>
<dbReference type="InterPro" id="IPR003108">
    <property type="entry name" value="GAR_dom"/>
</dbReference>
<reference evidence="7 8" key="1">
    <citation type="submission" date="2016-11" db="EMBL/GenBank/DDBJ databases">
        <title>The macronuclear genome of Stentor coeruleus: a giant cell with tiny introns.</title>
        <authorList>
            <person name="Slabodnick M."/>
            <person name="Ruby J.G."/>
            <person name="Reiff S.B."/>
            <person name="Swart E.C."/>
            <person name="Gosai S."/>
            <person name="Prabakaran S."/>
            <person name="Witkowska E."/>
            <person name="Larue G.E."/>
            <person name="Fisher S."/>
            <person name="Freeman R.M."/>
            <person name="Gunawardena J."/>
            <person name="Chu W."/>
            <person name="Stover N.A."/>
            <person name="Gregory B.D."/>
            <person name="Nowacki M."/>
            <person name="Derisi J."/>
            <person name="Roy S.W."/>
            <person name="Marshall W.F."/>
            <person name="Sood P."/>
        </authorList>
    </citation>
    <scope>NUCLEOTIDE SEQUENCE [LARGE SCALE GENOMIC DNA]</scope>
    <source>
        <strain evidence="7">WM001</strain>
    </source>
</reference>
<sequence>MNVVLSVKVTISQLVLNLENINTQDVILSISFNHICNIFKQPFNSLPFHLMNFPSISIMHFKAYFQNLCIGETSCSLEELVCKKSVENVIELKESYKDEILEKGIDIGKSAEKKTVGSFKIFIEKDDDIENCDPCSVYENFTSISEKVLGIIIEISKNIDNKYIDRINELGMEVHKIDIDNKVTPQGLKNIKSLLVGVNEKLKILDLLKNRNELLTLQVLNERKSRESMQEAVKHTCKELLNYKSKLGISGFGPENKSILLNPNKESLENIEKNHLNYKKSTETEIQTLKTQLELVEKGIFQDPRTEQIIKSLQSKVSFAENISNTQKTQFSKALQDYENLISQYQQQITDLSQENLILSNKITNLTKENQEILIEKNFIINESAMIKANVLEYEKKILYAKELELQMKKLEESTNKARKDYKDLQDEMEKLTQKQNERTQSITIENNKLMETNKKLNEEILQIKHENNIYINQILELKSKKSNHILKLPSGKFTSINSQNVKLLQDCKDVVAISNKFEADLIREYHVVLKNIVESSERHLQFQRVQTKFLKYLQEREAENRLLRELIIELQKDKYIYVPLRGDYIDNTLANYLNSRQNYCGVPFVRLDSGVYLFGTKRVIIRIENVGIVIRIGGGFLKIEDFINATAPIELNKLKDKERDQERRVREKEKEREKEREKEGKKEQEEEMVKGRFSLALNSKSPERSDRESSPQVAYTQRVSLGSSIPLPKSVSSKLQKQSSITTIEQQPKRPANRRGTII</sequence>
<feature type="region of interest" description="Disordered" evidence="5">
    <location>
        <begin position="658"/>
        <end position="760"/>
    </location>
</feature>
<feature type="coiled-coil region" evidence="4">
    <location>
        <begin position="394"/>
        <end position="474"/>
    </location>
</feature>
<name>A0A1R2CV61_9CILI</name>
<feature type="compositionally biased region" description="Polar residues" evidence="5">
    <location>
        <begin position="711"/>
        <end position="724"/>
    </location>
</feature>
<feature type="coiled-coil region" evidence="4">
    <location>
        <begin position="328"/>
        <end position="369"/>
    </location>
</feature>
<proteinExistence type="predicted"/>
<evidence type="ECO:0000256" key="1">
    <source>
        <dbReference type="ARBA" id="ARBA00004245"/>
    </source>
</evidence>
<dbReference type="AlphaFoldDB" id="A0A1R2CV61"/>
<dbReference type="GO" id="GO:0005856">
    <property type="term" value="C:cytoskeleton"/>
    <property type="evidence" value="ECO:0007669"/>
    <property type="project" value="UniProtKB-SubCell"/>
</dbReference>
<evidence type="ECO:0000256" key="5">
    <source>
        <dbReference type="SAM" id="MobiDB-lite"/>
    </source>
</evidence>
<evidence type="ECO:0000256" key="4">
    <source>
        <dbReference type="SAM" id="Coils"/>
    </source>
</evidence>
<dbReference type="GO" id="GO:0008017">
    <property type="term" value="F:microtubule binding"/>
    <property type="evidence" value="ECO:0007669"/>
    <property type="project" value="InterPro"/>
</dbReference>
<comment type="subcellular location">
    <subcellularLocation>
        <location evidence="1">Cytoplasm</location>
        <location evidence="1">Cytoskeleton</location>
    </subcellularLocation>
</comment>
<organism evidence="7 8">
    <name type="scientific">Stentor coeruleus</name>
    <dbReference type="NCBI Taxonomy" id="5963"/>
    <lineage>
        <taxon>Eukaryota</taxon>
        <taxon>Sar</taxon>
        <taxon>Alveolata</taxon>
        <taxon>Ciliophora</taxon>
        <taxon>Postciliodesmatophora</taxon>
        <taxon>Heterotrichea</taxon>
        <taxon>Heterotrichida</taxon>
        <taxon>Stentoridae</taxon>
        <taxon>Stentor</taxon>
    </lineage>
</organism>
<evidence type="ECO:0000313" key="7">
    <source>
        <dbReference type="EMBL" id="OMJ92902.1"/>
    </source>
</evidence>
<feature type="compositionally biased region" description="Low complexity" evidence="5">
    <location>
        <begin position="727"/>
        <end position="741"/>
    </location>
</feature>
<keyword evidence="8" id="KW-1185">Reference proteome</keyword>
<dbReference type="EMBL" id="MPUH01000052">
    <property type="protein sequence ID" value="OMJ92902.1"/>
    <property type="molecule type" value="Genomic_DNA"/>
</dbReference>
<gene>
    <name evidence="7" type="ORF">SteCoe_4238</name>
</gene>
<keyword evidence="4" id="KW-0175">Coiled coil</keyword>
<protein>
    <recommendedName>
        <fullName evidence="6">GAR domain-containing protein</fullName>
    </recommendedName>
</protein>
<dbReference type="OrthoDB" id="298720at2759"/>
<evidence type="ECO:0000259" key="6">
    <source>
        <dbReference type="Pfam" id="PF02187"/>
    </source>
</evidence>
<evidence type="ECO:0000313" key="8">
    <source>
        <dbReference type="Proteomes" id="UP000187209"/>
    </source>
</evidence>
<feature type="domain" description="GAR" evidence="6">
    <location>
        <begin position="587"/>
        <end position="650"/>
    </location>
</feature>
<dbReference type="InterPro" id="IPR036534">
    <property type="entry name" value="GAR_dom_sf"/>
</dbReference>
<comment type="caution">
    <text evidence="7">The sequence shown here is derived from an EMBL/GenBank/DDBJ whole genome shotgun (WGS) entry which is preliminary data.</text>
</comment>
<keyword evidence="3" id="KW-0206">Cytoskeleton</keyword>